<sequence length="453" mass="50964">MKLTFLIWPLSWYVLSGTTYGFLFEPTCIVPPGCTCTLPTINCAEKGLPRIPQFNMTSYNMMLYLKLQHNRIIVVPPESLKGIHTGKLYLDMSFNNIRDIHPIAFAGLEDNITILNLEHNLLTTIPVAVANLSSLTMLNIHDNAIATFDAGVMRSLGTHIEVLYFGSHQMRQWPSQLQYLANLTALHVYDLGLTHLPQHAFKGFQHTLINLEIDSTNLTSVPQAVCDLLSLRIFYFNNNTNLHQRHMLPSCSRDLDHVTDVSFDNNDLTEFPRVLDLFPNVNSLSVSGNPNLTTMDIVTDNTGRLRILKLFDNGFAHVPLELGNFTLLVDIDLHGNNLTELSDGDFDQLVHINRLDLSDNPISKVEPNAFRDMISLYYIGLSKTALPNLPVALLDLHSLHSVDFLNNAVVCNCDTLSWLQNMTNINSLRVTGVCHEPFGLTVSQFMQYNLDNC</sequence>
<comment type="caution">
    <text evidence="4">The sequence shown here is derived from an EMBL/GenBank/DDBJ whole genome shotgun (WGS) entry which is preliminary data.</text>
</comment>
<keyword evidence="3" id="KW-0732">Signal</keyword>
<evidence type="ECO:0000313" key="5">
    <source>
        <dbReference type="Proteomes" id="UP000828390"/>
    </source>
</evidence>
<dbReference type="AlphaFoldDB" id="A0A9D3YLP1"/>
<dbReference type="EMBL" id="JAIWYP010000015">
    <property type="protein sequence ID" value="KAH3703109.1"/>
    <property type="molecule type" value="Genomic_DNA"/>
</dbReference>
<evidence type="ECO:0000256" key="1">
    <source>
        <dbReference type="ARBA" id="ARBA00022614"/>
    </source>
</evidence>
<dbReference type="SMART" id="SM00369">
    <property type="entry name" value="LRR_TYP"/>
    <property type="match status" value="6"/>
</dbReference>
<feature type="signal peptide" evidence="3">
    <location>
        <begin position="1"/>
        <end position="21"/>
    </location>
</feature>
<dbReference type="InterPro" id="IPR032675">
    <property type="entry name" value="LRR_dom_sf"/>
</dbReference>
<dbReference type="Proteomes" id="UP000828390">
    <property type="component" value="Unassembled WGS sequence"/>
</dbReference>
<evidence type="ECO:0000313" key="4">
    <source>
        <dbReference type="EMBL" id="KAH3703109.1"/>
    </source>
</evidence>
<dbReference type="Pfam" id="PF00560">
    <property type="entry name" value="LRR_1"/>
    <property type="match status" value="1"/>
</dbReference>
<dbReference type="InterPro" id="IPR003591">
    <property type="entry name" value="Leu-rich_rpt_typical-subtyp"/>
</dbReference>
<proteinExistence type="predicted"/>
<name>A0A9D3YLP1_DREPO</name>
<protein>
    <submittedName>
        <fullName evidence="4">Uncharacterized protein</fullName>
    </submittedName>
</protein>
<dbReference type="InterPro" id="IPR050333">
    <property type="entry name" value="SLRP"/>
</dbReference>
<dbReference type="PANTHER" id="PTHR45712">
    <property type="entry name" value="AGAP008170-PA"/>
    <property type="match status" value="1"/>
</dbReference>
<evidence type="ECO:0000256" key="3">
    <source>
        <dbReference type="SAM" id="SignalP"/>
    </source>
</evidence>
<gene>
    <name evidence="4" type="ORF">DPMN_078138</name>
</gene>
<dbReference type="PANTHER" id="PTHR45712:SF22">
    <property type="entry name" value="INSULIN-LIKE GROWTH FACTOR-BINDING PROTEIN COMPLEX ACID LABILE SUBUNIT"/>
    <property type="match status" value="1"/>
</dbReference>
<accession>A0A9D3YLP1</accession>
<keyword evidence="2" id="KW-0677">Repeat</keyword>
<dbReference type="Pfam" id="PF13855">
    <property type="entry name" value="LRR_8"/>
    <property type="match status" value="1"/>
</dbReference>
<dbReference type="InterPro" id="IPR001611">
    <property type="entry name" value="Leu-rich_rpt"/>
</dbReference>
<reference evidence="4" key="1">
    <citation type="journal article" date="2019" name="bioRxiv">
        <title>The Genome of the Zebra Mussel, Dreissena polymorpha: A Resource for Invasive Species Research.</title>
        <authorList>
            <person name="McCartney M.A."/>
            <person name="Auch B."/>
            <person name="Kono T."/>
            <person name="Mallez S."/>
            <person name="Zhang Y."/>
            <person name="Obille A."/>
            <person name="Becker A."/>
            <person name="Abrahante J.E."/>
            <person name="Garbe J."/>
            <person name="Badalamenti J.P."/>
            <person name="Herman A."/>
            <person name="Mangelson H."/>
            <person name="Liachko I."/>
            <person name="Sullivan S."/>
            <person name="Sone E.D."/>
            <person name="Koren S."/>
            <person name="Silverstein K.A.T."/>
            <person name="Beckman K.B."/>
            <person name="Gohl D.M."/>
        </authorList>
    </citation>
    <scope>NUCLEOTIDE SEQUENCE</scope>
    <source>
        <strain evidence="4">Duluth1</strain>
        <tissue evidence="4">Whole animal</tissue>
    </source>
</reference>
<dbReference type="Gene3D" id="3.80.10.10">
    <property type="entry name" value="Ribonuclease Inhibitor"/>
    <property type="match status" value="3"/>
</dbReference>
<feature type="chain" id="PRO_5039110317" evidence="3">
    <location>
        <begin position="22"/>
        <end position="453"/>
    </location>
</feature>
<organism evidence="4 5">
    <name type="scientific">Dreissena polymorpha</name>
    <name type="common">Zebra mussel</name>
    <name type="synonym">Mytilus polymorpha</name>
    <dbReference type="NCBI Taxonomy" id="45954"/>
    <lineage>
        <taxon>Eukaryota</taxon>
        <taxon>Metazoa</taxon>
        <taxon>Spiralia</taxon>
        <taxon>Lophotrochozoa</taxon>
        <taxon>Mollusca</taxon>
        <taxon>Bivalvia</taxon>
        <taxon>Autobranchia</taxon>
        <taxon>Heteroconchia</taxon>
        <taxon>Euheterodonta</taxon>
        <taxon>Imparidentia</taxon>
        <taxon>Neoheterodontei</taxon>
        <taxon>Myida</taxon>
        <taxon>Dreissenoidea</taxon>
        <taxon>Dreissenidae</taxon>
        <taxon>Dreissena</taxon>
    </lineage>
</organism>
<reference evidence="4" key="2">
    <citation type="submission" date="2020-11" db="EMBL/GenBank/DDBJ databases">
        <authorList>
            <person name="McCartney M.A."/>
            <person name="Auch B."/>
            <person name="Kono T."/>
            <person name="Mallez S."/>
            <person name="Becker A."/>
            <person name="Gohl D.M."/>
            <person name="Silverstein K.A.T."/>
            <person name="Koren S."/>
            <person name="Bechman K.B."/>
            <person name="Herman A."/>
            <person name="Abrahante J.E."/>
            <person name="Garbe J."/>
        </authorList>
    </citation>
    <scope>NUCLEOTIDE SEQUENCE</scope>
    <source>
        <strain evidence="4">Duluth1</strain>
        <tissue evidence="4">Whole animal</tissue>
    </source>
</reference>
<keyword evidence="1" id="KW-0433">Leucine-rich repeat</keyword>
<evidence type="ECO:0000256" key="2">
    <source>
        <dbReference type="ARBA" id="ARBA00022737"/>
    </source>
</evidence>
<keyword evidence="5" id="KW-1185">Reference proteome</keyword>
<dbReference type="SUPFAM" id="SSF52058">
    <property type="entry name" value="L domain-like"/>
    <property type="match status" value="2"/>
</dbReference>